<protein>
    <submittedName>
        <fullName evidence="5">Alpha-glucosidase</fullName>
    </submittedName>
</protein>
<dbReference type="STRING" id="373903.Hore_23190"/>
<proteinExistence type="predicted"/>
<keyword evidence="6" id="KW-1185">Reference proteome</keyword>
<dbReference type="InterPro" id="IPR017853">
    <property type="entry name" value="GH"/>
</dbReference>
<gene>
    <name evidence="5" type="ordered locus">Hore_23190</name>
</gene>
<feature type="transmembrane region" description="Helical" evidence="1">
    <location>
        <begin position="12"/>
        <end position="33"/>
    </location>
</feature>
<dbReference type="GO" id="GO:0030246">
    <property type="term" value="F:carbohydrate binding"/>
    <property type="evidence" value="ECO:0007669"/>
    <property type="project" value="InterPro"/>
</dbReference>
<dbReference type="Gene3D" id="3.20.20.70">
    <property type="entry name" value="Aldolase class I"/>
    <property type="match status" value="1"/>
</dbReference>
<dbReference type="Pfam" id="PF10566">
    <property type="entry name" value="Glyco_hydro_97"/>
    <property type="match status" value="1"/>
</dbReference>
<keyword evidence="1" id="KW-0472">Membrane</keyword>
<dbReference type="Pfam" id="PF14508">
    <property type="entry name" value="GH97_N"/>
    <property type="match status" value="1"/>
</dbReference>
<dbReference type="EMBL" id="CP001098">
    <property type="protein sequence ID" value="ACL71064.1"/>
    <property type="molecule type" value="Genomic_DNA"/>
</dbReference>
<dbReference type="PANTHER" id="PTHR35803">
    <property type="entry name" value="GLUCAN 1,4-ALPHA-GLUCOSIDASE SUSB-RELATED"/>
    <property type="match status" value="1"/>
</dbReference>
<dbReference type="InterPro" id="IPR013785">
    <property type="entry name" value="Aldolase_TIM"/>
</dbReference>
<dbReference type="eggNOG" id="COG1082">
    <property type="taxonomic scope" value="Bacteria"/>
</dbReference>
<accession>B8D1B2</accession>
<dbReference type="RefSeq" id="WP_015924032.1">
    <property type="nucleotide sequence ID" value="NC_011899.1"/>
</dbReference>
<dbReference type="KEGG" id="hor:Hore_23190"/>
<dbReference type="InterPro" id="IPR019563">
    <property type="entry name" value="GH97_catalytic"/>
</dbReference>
<evidence type="ECO:0000256" key="1">
    <source>
        <dbReference type="SAM" id="Phobius"/>
    </source>
</evidence>
<dbReference type="Pfam" id="PF14509">
    <property type="entry name" value="GH97_C"/>
    <property type="match status" value="1"/>
</dbReference>
<keyword evidence="1" id="KW-1133">Transmembrane helix</keyword>
<dbReference type="SUPFAM" id="SSF51445">
    <property type="entry name" value="(Trans)glycosidases"/>
    <property type="match status" value="1"/>
</dbReference>
<feature type="domain" description="Glycosyl-hydrolase 97 C-terminal oligomerisation" evidence="4">
    <location>
        <begin position="584"/>
        <end position="682"/>
    </location>
</feature>
<dbReference type="HOGENOM" id="CLU_011166_2_0_9"/>
<name>B8D1B2_HALOH</name>
<dbReference type="Proteomes" id="UP000000719">
    <property type="component" value="Chromosome"/>
</dbReference>
<dbReference type="CAZy" id="GH97">
    <property type="family name" value="Glycoside Hydrolase Family 97"/>
</dbReference>
<dbReference type="PANTHER" id="PTHR35803:SF1">
    <property type="entry name" value="GLUCAN 1,4-ALPHA-GLUCOSIDASE SUSB"/>
    <property type="match status" value="1"/>
</dbReference>
<dbReference type="InterPro" id="IPR052720">
    <property type="entry name" value="Glycosyl_hydrolase_97"/>
</dbReference>
<dbReference type="Gene3D" id="2.70.98.10">
    <property type="match status" value="1"/>
</dbReference>
<dbReference type="InterPro" id="IPR014718">
    <property type="entry name" value="GH-type_carb-bd"/>
</dbReference>
<reference evidence="5 6" key="1">
    <citation type="journal article" date="2009" name="PLoS ONE">
        <title>Genome analysis of the anaerobic thermohalophilic bacterium Halothermothrix orenii.</title>
        <authorList>
            <person name="Mavromatis K."/>
            <person name="Ivanova N."/>
            <person name="Anderson I."/>
            <person name="Lykidis A."/>
            <person name="Hooper S.D."/>
            <person name="Sun H."/>
            <person name="Kunin V."/>
            <person name="Lapidus A."/>
            <person name="Hugenholtz P."/>
            <person name="Patel B."/>
            <person name="Kyrpides N.C."/>
        </authorList>
    </citation>
    <scope>NUCLEOTIDE SEQUENCE [LARGE SCALE GENOMIC DNA]</scope>
    <source>
        <strain evidence="6">H 168 / OCM 544 / DSM 9562</strain>
    </source>
</reference>
<feature type="domain" description="Glycosyl-hydrolase 97 N-terminal" evidence="3">
    <location>
        <begin position="44"/>
        <end position="292"/>
    </location>
</feature>
<keyword evidence="1" id="KW-0812">Transmembrane</keyword>
<dbReference type="InterPro" id="IPR029483">
    <property type="entry name" value="GH97_C"/>
</dbReference>
<dbReference type="AlphaFoldDB" id="B8D1B2"/>
<dbReference type="InterPro" id="IPR029486">
    <property type="entry name" value="GH97_N"/>
</dbReference>
<evidence type="ECO:0000313" key="6">
    <source>
        <dbReference type="Proteomes" id="UP000000719"/>
    </source>
</evidence>
<evidence type="ECO:0000259" key="4">
    <source>
        <dbReference type="Pfam" id="PF14509"/>
    </source>
</evidence>
<organism evidence="5 6">
    <name type="scientific">Halothermothrix orenii (strain H 168 / OCM 544 / DSM 9562)</name>
    <dbReference type="NCBI Taxonomy" id="373903"/>
    <lineage>
        <taxon>Bacteria</taxon>
        <taxon>Bacillati</taxon>
        <taxon>Bacillota</taxon>
        <taxon>Clostridia</taxon>
        <taxon>Halanaerobiales</taxon>
        <taxon>Halothermotrichaceae</taxon>
        <taxon>Halothermothrix</taxon>
    </lineage>
</organism>
<feature type="domain" description="Glycosyl-hydrolase 97 catalytic" evidence="2">
    <location>
        <begin position="310"/>
        <end position="486"/>
    </location>
</feature>
<sequence>MTGRSMIGRSITITGFIIITVIAVFVLATGVFAKGHDQGDESVVTSPDGRIKVRFILDKGVPHYSVSYGDTVLIRPSSLGFHFKEKKPLDDNFKIIDVRRNVFYNTWRPVWGQTSKITNYYNELVIYLKEEVPPYRKMNLVFRVYNDGVGFRYIIPGQESLETINIMSEDTEFRLSSNNTTWWIHNDWDSYEYQYLETPLNHVMSASTPVTMKTPGGIYLSIHEAALVDYAGMALKRDLDRDYTLVSELCPWPDGVKVKGRTPLKTPWRTIQIGAAPGDLLESNLILNLNDPCALEDTSWIQPMKYVGIWWEMHIGKSTWEAGPRHGATTERAKYYIDFAGKHGIGGVLVEGWNLGWGGTWDDQDYTTPYPDFDLVEVAKYAEERGVEYIAHNETGGNVINYINQIEEAYSLYNSLGIHAIKTGYVADNGMIKPRGQHHHGQWMVNHYLDVIKKAAEYEIMIDAHEPIKPTGLYRTYPNFITREGVQGMEYNAWSAGNKPEHTTIIPFTRMLAGPIDYTPGIFDITFDEYRFLNRVHTTRAKQLALYVVIFSPLQMVADLPENYLDDNGNPLPEFKFIQDVPVTWDETLVLNARIGDYVTIARRRGQEWYVGSITDEKPRRLMVPLAFLEDGQKYVAEIYEDGPEADLKHNPTQVAIRRVIVDSNDTLVADMVESGGQAIRLYPARNEDVNKLPEFNQKKN</sequence>
<evidence type="ECO:0000259" key="2">
    <source>
        <dbReference type="Pfam" id="PF10566"/>
    </source>
</evidence>
<evidence type="ECO:0000313" key="5">
    <source>
        <dbReference type="EMBL" id="ACL71064.1"/>
    </source>
</evidence>
<dbReference type="OrthoDB" id="57532at2"/>
<evidence type="ECO:0000259" key="3">
    <source>
        <dbReference type="Pfam" id="PF14508"/>
    </source>
</evidence>